<dbReference type="PANTHER" id="PTHR45968">
    <property type="entry name" value="OSJNBA0019K04.7 PROTEIN"/>
    <property type="match status" value="1"/>
</dbReference>
<evidence type="ECO:0000259" key="5">
    <source>
        <dbReference type="PROSITE" id="PS00623"/>
    </source>
</evidence>
<evidence type="ECO:0000313" key="8">
    <source>
        <dbReference type="Proteomes" id="UP001279734"/>
    </source>
</evidence>
<protein>
    <recommendedName>
        <fullName evidence="5 6">Glucose-methanol-choline oxidoreductase N-terminal domain-containing protein</fullName>
    </recommendedName>
</protein>
<proteinExistence type="inferred from homology"/>
<sequence length="404" mass="43320">MKLSCHLLRWLKFLRIVIDAIIVFSFLKTSTAESQTVPIYLKFSVNSTELPSHDFYDYIIVGGGTAGCPLAATLSKNYKVLVLERGGVPYGMPNLMNQDGFLPTLLEVDQFTSPTQAFTSEDGVPNARGRVLGGSSAINAGFYSRADPDFYSKSGIAWDFRLVNISYEWVEKAIVDGLLAAGVGPYNGFTLEHVVGTKIGGSTFDSSGKRHSAADLLNYGNASNIKVALYANAERIILKTSSASGNILSAVGVIYRDGLGCYHHAMVHSDGEVILSAGAIGSPQLLLLSGIGSRPYLSSWGIPVAQHLPYVGQFLYDNPRNGISIVPPLPLQHSLIQVVGITESGSFIEAASNIIPFVTPAHSIFIRARSMPLYLTVATIMEKISGPMSSGSLLLASTDVRINP</sequence>
<dbReference type="EMBL" id="BSYO01000018">
    <property type="protein sequence ID" value="GMH17448.1"/>
    <property type="molecule type" value="Genomic_DNA"/>
</dbReference>
<gene>
    <name evidence="7" type="ORF">Nepgr_019289</name>
</gene>
<evidence type="ECO:0000256" key="4">
    <source>
        <dbReference type="RuleBase" id="RU003968"/>
    </source>
</evidence>
<name>A0AAD3ST43_NEPGR</name>
<dbReference type="InterPro" id="IPR000172">
    <property type="entry name" value="GMC_OxRdtase_N"/>
</dbReference>
<keyword evidence="2 4" id="KW-0285">Flavoprotein</keyword>
<evidence type="ECO:0000313" key="7">
    <source>
        <dbReference type="EMBL" id="GMH17448.1"/>
    </source>
</evidence>
<reference evidence="7" key="1">
    <citation type="submission" date="2023-05" db="EMBL/GenBank/DDBJ databases">
        <title>Nepenthes gracilis genome sequencing.</title>
        <authorList>
            <person name="Fukushima K."/>
        </authorList>
    </citation>
    <scope>NUCLEOTIDE SEQUENCE</scope>
    <source>
        <strain evidence="7">SING2019-196</strain>
    </source>
</reference>
<dbReference type="SUPFAM" id="SSF51905">
    <property type="entry name" value="FAD/NAD(P)-binding domain"/>
    <property type="match status" value="1"/>
</dbReference>
<comment type="cofactor">
    <cofactor evidence="1">
        <name>FAD</name>
        <dbReference type="ChEBI" id="CHEBI:57692"/>
    </cofactor>
</comment>
<accession>A0AAD3ST43</accession>
<evidence type="ECO:0000256" key="1">
    <source>
        <dbReference type="ARBA" id="ARBA00001974"/>
    </source>
</evidence>
<evidence type="ECO:0000259" key="6">
    <source>
        <dbReference type="PROSITE" id="PS00624"/>
    </source>
</evidence>
<dbReference type="PANTHER" id="PTHR45968:SF2">
    <property type="entry name" value="(R)-MANDELONITRILE LYASE-LIKE"/>
    <property type="match status" value="1"/>
</dbReference>
<dbReference type="Gene3D" id="3.50.50.60">
    <property type="entry name" value="FAD/NAD(P)-binding domain"/>
    <property type="match status" value="1"/>
</dbReference>
<dbReference type="Pfam" id="PF00732">
    <property type="entry name" value="GMC_oxred_N"/>
    <property type="match status" value="1"/>
</dbReference>
<keyword evidence="8" id="KW-1185">Reference proteome</keyword>
<feature type="domain" description="Glucose-methanol-choline oxidoreductase N-terminal" evidence="6">
    <location>
        <begin position="278"/>
        <end position="292"/>
    </location>
</feature>
<comment type="caution">
    <text evidence="7">The sequence shown here is derived from an EMBL/GenBank/DDBJ whole genome shotgun (WGS) entry which is preliminary data.</text>
</comment>
<dbReference type="SUPFAM" id="SSF54373">
    <property type="entry name" value="FAD-linked reductases, C-terminal domain"/>
    <property type="match status" value="1"/>
</dbReference>
<keyword evidence="3 4" id="KW-0274">FAD</keyword>
<dbReference type="Proteomes" id="UP001279734">
    <property type="component" value="Unassembled WGS sequence"/>
</dbReference>
<dbReference type="GO" id="GO:0050660">
    <property type="term" value="F:flavin adenine dinucleotide binding"/>
    <property type="evidence" value="ECO:0007669"/>
    <property type="project" value="InterPro"/>
</dbReference>
<dbReference type="InterPro" id="IPR051871">
    <property type="entry name" value="GMC_Oxidoreductase-Related"/>
</dbReference>
<feature type="domain" description="Glucose-methanol-choline oxidoreductase N-terminal" evidence="5">
    <location>
        <begin position="129"/>
        <end position="152"/>
    </location>
</feature>
<evidence type="ECO:0000256" key="2">
    <source>
        <dbReference type="ARBA" id="ARBA00022630"/>
    </source>
</evidence>
<dbReference type="AlphaFoldDB" id="A0AAD3ST43"/>
<dbReference type="InterPro" id="IPR036188">
    <property type="entry name" value="FAD/NAD-bd_sf"/>
</dbReference>
<dbReference type="PROSITE" id="PS00624">
    <property type="entry name" value="GMC_OXRED_2"/>
    <property type="match status" value="1"/>
</dbReference>
<organism evidence="7 8">
    <name type="scientific">Nepenthes gracilis</name>
    <name type="common">Slender pitcher plant</name>
    <dbReference type="NCBI Taxonomy" id="150966"/>
    <lineage>
        <taxon>Eukaryota</taxon>
        <taxon>Viridiplantae</taxon>
        <taxon>Streptophyta</taxon>
        <taxon>Embryophyta</taxon>
        <taxon>Tracheophyta</taxon>
        <taxon>Spermatophyta</taxon>
        <taxon>Magnoliopsida</taxon>
        <taxon>eudicotyledons</taxon>
        <taxon>Gunneridae</taxon>
        <taxon>Pentapetalae</taxon>
        <taxon>Caryophyllales</taxon>
        <taxon>Nepenthaceae</taxon>
        <taxon>Nepenthes</taxon>
    </lineage>
</organism>
<evidence type="ECO:0000256" key="3">
    <source>
        <dbReference type="ARBA" id="ARBA00022827"/>
    </source>
</evidence>
<dbReference type="PROSITE" id="PS00623">
    <property type="entry name" value="GMC_OXRED_1"/>
    <property type="match status" value="1"/>
</dbReference>
<dbReference type="GO" id="GO:0016614">
    <property type="term" value="F:oxidoreductase activity, acting on CH-OH group of donors"/>
    <property type="evidence" value="ECO:0007669"/>
    <property type="project" value="InterPro"/>
</dbReference>
<comment type="similarity">
    <text evidence="4">Belongs to the GMC oxidoreductase family.</text>
</comment>